<dbReference type="InterPro" id="IPR003819">
    <property type="entry name" value="TauD/TfdA-like"/>
</dbReference>
<evidence type="ECO:0000259" key="4">
    <source>
        <dbReference type="Pfam" id="PF02668"/>
    </source>
</evidence>
<dbReference type="SUPFAM" id="SSF51197">
    <property type="entry name" value="Clavaminate synthase-like"/>
    <property type="match status" value="1"/>
</dbReference>
<evidence type="ECO:0000256" key="2">
    <source>
        <dbReference type="ARBA" id="ARBA00023002"/>
    </source>
</evidence>
<keyword evidence="3" id="KW-0045">Antibiotic biosynthesis</keyword>
<keyword evidence="2" id="KW-0560">Oxidoreductase</keyword>
<dbReference type="InterPro" id="IPR050411">
    <property type="entry name" value="AlphaKG_dependent_hydroxylases"/>
</dbReference>
<feature type="domain" description="TauD/TfdA-like" evidence="4">
    <location>
        <begin position="107"/>
        <end position="313"/>
    </location>
</feature>
<organism evidence="5 6">
    <name type="scientific">Duganella aceris</name>
    <dbReference type="NCBI Taxonomy" id="2703883"/>
    <lineage>
        <taxon>Bacteria</taxon>
        <taxon>Pseudomonadati</taxon>
        <taxon>Pseudomonadota</taxon>
        <taxon>Betaproteobacteria</taxon>
        <taxon>Burkholderiales</taxon>
        <taxon>Oxalobacteraceae</taxon>
        <taxon>Telluria group</taxon>
        <taxon>Duganella</taxon>
    </lineage>
</organism>
<keyword evidence="5" id="KW-0223">Dioxygenase</keyword>
<dbReference type="Gene3D" id="3.60.130.10">
    <property type="entry name" value="Clavaminate synthase-like"/>
    <property type="match status" value="1"/>
</dbReference>
<protein>
    <submittedName>
        <fullName evidence="5">TauD/TfdA family dioxygenase</fullName>
    </submittedName>
</protein>
<dbReference type="PANTHER" id="PTHR10696">
    <property type="entry name" value="GAMMA-BUTYROBETAINE HYDROXYLASE-RELATED"/>
    <property type="match status" value="1"/>
</dbReference>
<keyword evidence="6" id="KW-1185">Reference proteome</keyword>
<proteinExistence type="predicted"/>
<dbReference type="GO" id="GO:0051213">
    <property type="term" value="F:dioxygenase activity"/>
    <property type="evidence" value="ECO:0007669"/>
    <property type="project" value="UniProtKB-KW"/>
</dbReference>
<dbReference type="Pfam" id="PF02668">
    <property type="entry name" value="TauD"/>
    <property type="match status" value="1"/>
</dbReference>
<accession>A0ABX0FMU1</accession>
<evidence type="ECO:0000313" key="5">
    <source>
        <dbReference type="EMBL" id="NGZ85770.1"/>
    </source>
</evidence>
<reference evidence="6" key="1">
    <citation type="submission" date="2023-07" db="EMBL/GenBank/DDBJ databases">
        <title>Duganella aceri sp. nov., isolated from tree sap.</title>
        <authorList>
            <person name="Kim I.S."/>
        </authorList>
    </citation>
    <scope>NUCLEOTIDE SEQUENCE [LARGE SCALE GENOMIC DNA]</scope>
    <source>
        <strain evidence="6">SAP-35</strain>
    </source>
</reference>
<evidence type="ECO:0000313" key="6">
    <source>
        <dbReference type="Proteomes" id="UP000666369"/>
    </source>
</evidence>
<evidence type="ECO:0000256" key="1">
    <source>
        <dbReference type="ARBA" id="ARBA00001954"/>
    </source>
</evidence>
<dbReference type="InterPro" id="IPR042098">
    <property type="entry name" value="TauD-like_sf"/>
</dbReference>
<sequence>MLAMLNHPQPAVVVAARDFAWGDDLAAIVALVARYFSDFNGNGFYPHPHEVRLQQELQAVPALGKLVRMIGRRDARGMAITNLGLAGLDEARRNAVLYAIALCLGFPTSTDQRTKRVAWDVRARPDSGQQSRFVTFSERVGGADMHTDSSFYPMPEEQFLLYVVAAARCGGGESLLIDVDDIYRALHASDAGRAAYALLSATPLPFRVPSVYAANDDQIEVQLATVFHRPAQFDSGLAMRWRYDSILKGLTARPDLDTAPVRAAVELLNEVIELRAPRFKRQLPDDTLLWADNQRTLHGRAKYTDPQRHLIRIRISDAPNAERIGPSGIAAD</sequence>
<dbReference type="RefSeq" id="WP_166105030.1">
    <property type="nucleotide sequence ID" value="NZ_JAADJT010000007.1"/>
</dbReference>
<dbReference type="EMBL" id="JAADJT010000007">
    <property type="protein sequence ID" value="NGZ85770.1"/>
    <property type="molecule type" value="Genomic_DNA"/>
</dbReference>
<comment type="caution">
    <text evidence="5">The sequence shown here is derived from an EMBL/GenBank/DDBJ whole genome shotgun (WGS) entry which is preliminary data.</text>
</comment>
<dbReference type="Proteomes" id="UP000666369">
    <property type="component" value="Unassembled WGS sequence"/>
</dbReference>
<name>A0ABX0FMU1_9BURK</name>
<gene>
    <name evidence="5" type="ORF">GW587_16110</name>
</gene>
<comment type="cofactor">
    <cofactor evidence="1">
        <name>Fe(2+)</name>
        <dbReference type="ChEBI" id="CHEBI:29033"/>
    </cofactor>
</comment>
<dbReference type="PANTHER" id="PTHR10696:SF56">
    <property type="entry name" value="TAUD_TFDA-LIKE DOMAIN-CONTAINING PROTEIN"/>
    <property type="match status" value="1"/>
</dbReference>
<evidence type="ECO:0000256" key="3">
    <source>
        <dbReference type="ARBA" id="ARBA00023194"/>
    </source>
</evidence>